<sequence length="53" mass="6099">MYPWQIYLTRPVINEILLNLNLLTYMAHQSGAGSIVKILYKISIKKSQKVGCF</sequence>
<name>A0A0E9Q6U6_ANGAN</name>
<dbReference type="AlphaFoldDB" id="A0A0E9Q6U6"/>
<accession>A0A0E9Q6U6</accession>
<proteinExistence type="predicted"/>
<evidence type="ECO:0000313" key="1">
    <source>
        <dbReference type="EMBL" id="JAH12621.1"/>
    </source>
</evidence>
<organism evidence="1">
    <name type="scientific">Anguilla anguilla</name>
    <name type="common">European freshwater eel</name>
    <name type="synonym">Muraena anguilla</name>
    <dbReference type="NCBI Taxonomy" id="7936"/>
    <lineage>
        <taxon>Eukaryota</taxon>
        <taxon>Metazoa</taxon>
        <taxon>Chordata</taxon>
        <taxon>Craniata</taxon>
        <taxon>Vertebrata</taxon>
        <taxon>Euteleostomi</taxon>
        <taxon>Actinopterygii</taxon>
        <taxon>Neopterygii</taxon>
        <taxon>Teleostei</taxon>
        <taxon>Anguilliformes</taxon>
        <taxon>Anguillidae</taxon>
        <taxon>Anguilla</taxon>
    </lineage>
</organism>
<dbReference type="EMBL" id="GBXM01095956">
    <property type="protein sequence ID" value="JAH12621.1"/>
    <property type="molecule type" value="Transcribed_RNA"/>
</dbReference>
<protein>
    <submittedName>
        <fullName evidence="1">Uncharacterized protein</fullName>
    </submittedName>
</protein>
<reference evidence="1" key="1">
    <citation type="submission" date="2014-11" db="EMBL/GenBank/DDBJ databases">
        <authorList>
            <person name="Amaro Gonzalez C."/>
        </authorList>
    </citation>
    <scope>NUCLEOTIDE SEQUENCE</scope>
</reference>
<reference evidence="1" key="2">
    <citation type="journal article" date="2015" name="Fish Shellfish Immunol.">
        <title>Early steps in the European eel (Anguilla anguilla)-Vibrio vulnificus interaction in the gills: Role of the RtxA13 toxin.</title>
        <authorList>
            <person name="Callol A."/>
            <person name="Pajuelo D."/>
            <person name="Ebbesson L."/>
            <person name="Teles M."/>
            <person name="MacKenzie S."/>
            <person name="Amaro C."/>
        </authorList>
    </citation>
    <scope>NUCLEOTIDE SEQUENCE</scope>
</reference>